<name>A0A7T7D8U1_9FIRM</name>
<proteinExistence type="predicted"/>
<keyword evidence="2" id="KW-1185">Reference proteome</keyword>
<protein>
    <submittedName>
        <fullName evidence="1">Uncharacterized protein</fullName>
    </submittedName>
</protein>
<evidence type="ECO:0000313" key="2">
    <source>
        <dbReference type="Proteomes" id="UP000298642"/>
    </source>
</evidence>
<accession>A0A7T7D8U1</accession>
<evidence type="ECO:0000313" key="1">
    <source>
        <dbReference type="EMBL" id="QQL05884.1"/>
    </source>
</evidence>
<sequence>MRALAVPCTFAGYINEWLTADIPTVLRSATALVPLKMETPVPFTGTWTDAEACLKEFY</sequence>
<dbReference type="GeneID" id="89523038"/>
<reference evidence="2" key="1">
    <citation type="submission" date="2018-12" db="EMBL/GenBank/DDBJ databases">
        <title>Dusodibacter welbiota gen. nov., sp. nov., isolated from human faeces and emended description of the Oscillibacter genus.</title>
        <authorList>
            <person name="Le Roy T."/>
            <person name="Van der Smissen P."/>
            <person name="Delzenne N."/>
            <person name="Muccioli G."/>
            <person name="Collet J.F."/>
            <person name="Cani P.D."/>
        </authorList>
    </citation>
    <scope>NUCLEOTIDE SEQUENCE [LARGE SCALE GENOMIC DNA]</scope>
    <source>
        <strain evidence="2">J115</strain>
    </source>
</reference>
<dbReference type="AlphaFoldDB" id="A0A7T7D8U1"/>
<gene>
    <name evidence="1" type="ORF">EIO64_08445</name>
</gene>
<dbReference type="Proteomes" id="UP000298642">
    <property type="component" value="Chromosome"/>
</dbReference>
<dbReference type="EMBL" id="CP034413">
    <property type="protein sequence ID" value="QQL05884.1"/>
    <property type="molecule type" value="Genomic_DNA"/>
</dbReference>
<dbReference type="KEGG" id="obj:EIO64_08445"/>
<dbReference type="RefSeq" id="WP_181446429.1">
    <property type="nucleotide sequence ID" value="NZ_CP034413.3"/>
</dbReference>
<organism evidence="1 2">
    <name type="scientific">Dysosmobacter welbionis</name>
    <dbReference type="NCBI Taxonomy" id="2093857"/>
    <lineage>
        <taxon>Bacteria</taxon>
        <taxon>Bacillati</taxon>
        <taxon>Bacillota</taxon>
        <taxon>Clostridia</taxon>
        <taxon>Eubacteriales</taxon>
        <taxon>Oscillospiraceae</taxon>
        <taxon>Dysosmobacter</taxon>
    </lineage>
</organism>